<dbReference type="OrthoDB" id="3364736at2759"/>
<dbReference type="AlphaFoldDB" id="A0A9P3LFJ9"/>
<dbReference type="Proteomes" id="UP000703269">
    <property type="component" value="Unassembled WGS sequence"/>
</dbReference>
<accession>A0A9P3LFJ9</accession>
<dbReference type="Pfam" id="PF03525">
    <property type="entry name" value="Meiotic_rec114"/>
    <property type="match status" value="1"/>
</dbReference>
<comment type="caution">
    <text evidence="2">The sequence shown here is derived from an EMBL/GenBank/DDBJ whole genome shotgun (WGS) entry which is preliminary data.</text>
</comment>
<gene>
    <name evidence="2" type="ORF">PsYK624_082350</name>
</gene>
<dbReference type="EMBL" id="BPQB01000024">
    <property type="protein sequence ID" value="GJE92082.1"/>
    <property type="molecule type" value="Genomic_DNA"/>
</dbReference>
<feature type="region of interest" description="Disordered" evidence="1">
    <location>
        <begin position="175"/>
        <end position="273"/>
    </location>
</feature>
<protein>
    <submittedName>
        <fullName evidence="2">Uncharacterized protein</fullName>
    </submittedName>
</protein>
<evidence type="ECO:0000256" key="1">
    <source>
        <dbReference type="SAM" id="MobiDB-lite"/>
    </source>
</evidence>
<dbReference type="GO" id="GO:0007131">
    <property type="term" value="P:reciprocal meiotic recombination"/>
    <property type="evidence" value="ECO:0007669"/>
    <property type="project" value="InterPro"/>
</dbReference>
<keyword evidence="3" id="KW-1185">Reference proteome</keyword>
<reference evidence="2 3" key="1">
    <citation type="submission" date="2021-08" db="EMBL/GenBank/DDBJ databases">
        <title>Draft Genome Sequence of Phanerochaete sordida strain YK-624.</title>
        <authorList>
            <person name="Mori T."/>
            <person name="Dohra H."/>
            <person name="Suzuki T."/>
            <person name="Kawagishi H."/>
            <person name="Hirai H."/>
        </authorList>
    </citation>
    <scope>NUCLEOTIDE SEQUENCE [LARGE SCALE GENOMIC DNA]</scope>
    <source>
        <strain evidence="2 3">YK-624</strain>
    </source>
</reference>
<evidence type="ECO:0000313" key="3">
    <source>
        <dbReference type="Proteomes" id="UP000703269"/>
    </source>
</evidence>
<organism evidence="2 3">
    <name type="scientific">Phanerochaete sordida</name>
    <dbReference type="NCBI Taxonomy" id="48140"/>
    <lineage>
        <taxon>Eukaryota</taxon>
        <taxon>Fungi</taxon>
        <taxon>Dikarya</taxon>
        <taxon>Basidiomycota</taxon>
        <taxon>Agaricomycotina</taxon>
        <taxon>Agaricomycetes</taxon>
        <taxon>Polyporales</taxon>
        <taxon>Phanerochaetaceae</taxon>
        <taxon>Phanerochaete</taxon>
    </lineage>
</organism>
<sequence length="428" mass="45792">MSLSTTATTTYTLAKYSRAYPAQTSGSHENDSEWQHFTNPVIRLILDLRKSARGELESYRLRILWSLNSGQDMMDIDQRDVSFEDLDLLSFSDSTTHNSTHGLPLKAVYRDAVVGIRYLYLSAGASPVHRRFQMNFQTAADATSFIEAVRHVCPCKANPPSQTTLARAATMTLGPTTSAAQPPASISAKMPPPPVPASASTRQPLRSSATMHSRPLSSVLVPVTSWDKRPGPPTATYPARPTLSSTIHPSPSGNTAVTAPPFSSGPTSTSDAPLPLSCSGDLISQAHLETSATSTITLNTVSQSCSSNQSASNIIAATRSQIPYVSTPQTPCVPVAIAETPPSPSPPTSLTAQALPKENIDAISKDMDMNVDLPTPFVLPPLPGSLALYDIPKADLEAVIAEVVREEGFVKLLESLDSLWRVKAFLGR</sequence>
<name>A0A9P3LFJ9_9APHY</name>
<proteinExistence type="predicted"/>
<evidence type="ECO:0000313" key="2">
    <source>
        <dbReference type="EMBL" id="GJE92082.1"/>
    </source>
</evidence>
<feature type="compositionally biased region" description="Polar residues" evidence="1">
    <location>
        <begin position="198"/>
        <end position="211"/>
    </location>
</feature>
<dbReference type="InterPro" id="IPR004354">
    <property type="entry name" value="Meiotic_Rec114"/>
</dbReference>
<feature type="compositionally biased region" description="Polar residues" evidence="1">
    <location>
        <begin position="242"/>
        <end position="257"/>
    </location>
</feature>